<name>A0A8T8E0T2_9EURY</name>
<evidence type="ECO:0000313" key="2">
    <source>
        <dbReference type="Proteomes" id="UP000637819"/>
    </source>
</evidence>
<sequence length="133" mass="14809">MAVDDETLMAEVRVLTDYDGGLIADGDLLSLIELAKTELRAEVGQPSLDFYGGNLDAERALFWLTCLFLKAKAGEIDAPDFSISELKVSHQAMDEQAGFWLDNLARRLDSLRGSSLIGHVRVQRADRTYNFEN</sequence>
<accession>A0A8T8E0T2</accession>
<dbReference type="OrthoDB" id="346389at2157"/>
<reference evidence="1 2" key="1">
    <citation type="submission" date="2021-01" db="EMBL/GenBank/DDBJ databases">
        <title>Genome Sequence and Methylation Pattern of Haloterrigena salifodinae BOL5-1, An Extremely Halophilic Archaeon from a Bolivian Salt Mine.</title>
        <authorList>
            <person name="DasSarma P."/>
            <person name="Anton B.P."/>
            <person name="DasSarma S.L."/>
            <person name="von Ehrenheim H.A.L."/>
            <person name="Martinez F.L."/>
            <person name="Guzman D."/>
            <person name="Roberts R.J."/>
            <person name="DasSarma S."/>
        </authorList>
    </citation>
    <scope>NUCLEOTIDE SEQUENCE [LARGE SCALE GENOMIC DNA]</scope>
    <source>
        <strain evidence="1 2">BOL5-1</strain>
    </source>
</reference>
<dbReference type="AlphaFoldDB" id="A0A8T8E0T2"/>
<organism evidence="1 2">
    <name type="scientific">Haloterrigena salifodinae</name>
    <dbReference type="NCBI Taxonomy" id="2675099"/>
    <lineage>
        <taxon>Archaea</taxon>
        <taxon>Methanobacteriati</taxon>
        <taxon>Methanobacteriota</taxon>
        <taxon>Stenosarchaea group</taxon>
        <taxon>Halobacteria</taxon>
        <taxon>Halobacteriales</taxon>
        <taxon>Natrialbaceae</taxon>
        <taxon>Haloterrigena</taxon>
    </lineage>
</organism>
<gene>
    <name evidence="1" type="ORF">JMJ58_19305</name>
</gene>
<protein>
    <submittedName>
        <fullName evidence="1">Uncharacterized protein</fullName>
    </submittedName>
</protein>
<keyword evidence="2" id="KW-1185">Reference proteome</keyword>
<evidence type="ECO:0000313" key="1">
    <source>
        <dbReference type="EMBL" id="QRV15030.1"/>
    </source>
</evidence>
<dbReference type="KEGG" id="hsal:JMJ58_19305"/>
<dbReference type="EMBL" id="CP069188">
    <property type="protein sequence ID" value="QRV15030.1"/>
    <property type="molecule type" value="Genomic_DNA"/>
</dbReference>
<proteinExistence type="predicted"/>
<dbReference type="Proteomes" id="UP000637819">
    <property type="component" value="Chromosome"/>
</dbReference>
<dbReference type="GeneID" id="62877319"/>
<dbReference type="RefSeq" id="WP_204747647.1">
    <property type="nucleotide sequence ID" value="NZ_CP069188.1"/>
</dbReference>